<name>A0A8D8WCC9_9HEMI</name>
<evidence type="ECO:0000313" key="2">
    <source>
        <dbReference type="EMBL" id="CAG6653733.1"/>
    </source>
</evidence>
<dbReference type="EMBL" id="HBUF01174915">
    <property type="protein sequence ID" value="CAG6653733.1"/>
    <property type="molecule type" value="Transcribed_RNA"/>
</dbReference>
<evidence type="ECO:0000256" key="1">
    <source>
        <dbReference type="SAM" id="Phobius"/>
    </source>
</evidence>
<feature type="transmembrane region" description="Helical" evidence="1">
    <location>
        <begin position="51"/>
        <end position="74"/>
    </location>
</feature>
<dbReference type="AlphaFoldDB" id="A0A8D8WCC9"/>
<keyword evidence="1" id="KW-0472">Membrane</keyword>
<proteinExistence type="predicted"/>
<organism evidence="2">
    <name type="scientific">Cacopsylla melanoneura</name>
    <dbReference type="NCBI Taxonomy" id="428564"/>
    <lineage>
        <taxon>Eukaryota</taxon>
        <taxon>Metazoa</taxon>
        <taxon>Ecdysozoa</taxon>
        <taxon>Arthropoda</taxon>
        <taxon>Hexapoda</taxon>
        <taxon>Insecta</taxon>
        <taxon>Pterygota</taxon>
        <taxon>Neoptera</taxon>
        <taxon>Paraneoptera</taxon>
        <taxon>Hemiptera</taxon>
        <taxon>Sternorrhyncha</taxon>
        <taxon>Psylloidea</taxon>
        <taxon>Psyllidae</taxon>
        <taxon>Psyllinae</taxon>
        <taxon>Cacopsylla</taxon>
    </lineage>
</organism>
<reference evidence="2" key="1">
    <citation type="submission" date="2021-05" db="EMBL/GenBank/DDBJ databases">
        <authorList>
            <person name="Alioto T."/>
            <person name="Alioto T."/>
            <person name="Gomez Garrido J."/>
        </authorList>
    </citation>
    <scope>NUCLEOTIDE SEQUENCE</scope>
</reference>
<keyword evidence="1" id="KW-1133">Transmembrane helix</keyword>
<accession>A0A8D8WCC9</accession>
<protein>
    <submittedName>
        <fullName evidence="2">Uncharacterized protein</fullName>
    </submittedName>
</protein>
<sequence length="100" mass="11298">MFLLSGKYSLTANKSFVRQDQDAVEFRSYTTYTFQAVILLPLFSSLANGSLLCMLMCTVNVFCLYIVMCTVNVYCLHSNVYCQCVLSIHSNVYCQCVLST</sequence>
<keyword evidence="1" id="KW-0812">Transmembrane</keyword>
<feature type="transmembrane region" description="Helical" evidence="1">
    <location>
        <begin position="26"/>
        <end position="44"/>
    </location>
</feature>